<dbReference type="InterPro" id="IPR036249">
    <property type="entry name" value="Thioredoxin-like_sf"/>
</dbReference>
<dbReference type="InterPro" id="IPR001853">
    <property type="entry name" value="DSBA-like_thioredoxin_dom"/>
</dbReference>
<organism evidence="2 3">
    <name type="scientific">Maritalea porphyrae</name>
    <dbReference type="NCBI Taxonomy" id="880732"/>
    <lineage>
        <taxon>Bacteria</taxon>
        <taxon>Pseudomonadati</taxon>
        <taxon>Pseudomonadota</taxon>
        <taxon>Alphaproteobacteria</taxon>
        <taxon>Hyphomicrobiales</taxon>
        <taxon>Devosiaceae</taxon>
        <taxon>Maritalea</taxon>
    </lineage>
</organism>
<dbReference type="SUPFAM" id="SSF52833">
    <property type="entry name" value="Thioredoxin-like"/>
    <property type="match status" value="1"/>
</dbReference>
<proteinExistence type="predicted"/>
<evidence type="ECO:0000313" key="3">
    <source>
        <dbReference type="Proteomes" id="UP001161405"/>
    </source>
</evidence>
<dbReference type="CDD" id="cd03024">
    <property type="entry name" value="DsbA_FrnE"/>
    <property type="match status" value="1"/>
</dbReference>
<accession>A0ABQ5UNQ6</accession>
<dbReference type="PANTHER" id="PTHR13887:SF41">
    <property type="entry name" value="THIOREDOXIN SUPERFAMILY PROTEIN"/>
    <property type="match status" value="1"/>
</dbReference>
<sequence length="215" mass="23862">MPELRIDIFSDPVCPWCLVGLHRLNNAVAALPDDTKVSIFHHPYLLDANAIKEGEDSETMLRRKYGTDPAPMWDRLEEEAKKSGLELDMRKQKMRYPSQAAQVLIAAAESKGTQHEMSMAMSKACYVDALNISDPEVLVEIGMANGFTREEVMALVTRDDLQMEVEKAATSASQKGIQGVPFFILGNKYGLSGAQPDEVFKEALETVLKEEAEAQ</sequence>
<reference evidence="2" key="2">
    <citation type="submission" date="2023-01" db="EMBL/GenBank/DDBJ databases">
        <title>Draft genome sequence of Maritalea porphyrae strain NBRC 107169.</title>
        <authorList>
            <person name="Sun Q."/>
            <person name="Mori K."/>
        </authorList>
    </citation>
    <scope>NUCLEOTIDE SEQUENCE</scope>
    <source>
        <strain evidence="2">NBRC 107169</strain>
    </source>
</reference>
<dbReference type="RefSeq" id="WP_284361848.1">
    <property type="nucleotide sequence ID" value="NZ_BSNI01000001.1"/>
</dbReference>
<comment type="caution">
    <text evidence="2">The sequence shown here is derived from an EMBL/GenBank/DDBJ whole genome shotgun (WGS) entry which is preliminary data.</text>
</comment>
<name>A0ABQ5UNQ6_9HYPH</name>
<dbReference type="Gene3D" id="3.40.30.10">
    <property type="entry name" value="Glutaredoxin"/>
    <property type="match status" value="1"/>
</dbReference>
<evidence type="ECO:0000313" key="2">
    <source>
        <dbReference type="EMBL" id="GLQ16292.1"/>
    </source>
</evidence>
<gene>
    <name evidence="2" type="ORF">GCM10007879_05410</name>
</gene>
<dbReference type="EMBL" id="BSNI01000001">
    <property type="protein sequence ID" value="GLQ16292.1"/>
    <property type="molecule type" value="Genomic_DNA"/>
</dbReference>
<feature type="domain" description="DSBA-like thioredoxin" evidence="1">
    <location>
        <begin position="6"/>
        <end position="204"/>
    </location>
</feature>
<evidence type="ECO:0000259" key="1">
    <source>
        <dbReference type="Pfam" id="PF01323"/>
    </source>
</evidence>
<protein>
    <submittedName>
        <fullName evidence="2">Polyketide synthase</fullName>
    </submittedName>
</protein>
<keyword evidence="3" id="KW-1185">Reference proteome</keyword>
<dbReference type="PANTHER" id="PTHR13887">
    <property type="entry name" value="GLUTATHIONE S-TRANSFERASE KAPPA"/>
    <property type="match status" value="1"/>
</dbReference>
<reference evidence="2" key="1">
    <citation type="journal article" date="2014" name="Int. J. Syst. Evol. Microbiol.">
        <title>Complete genome of a new Firmicutes species belonging to the dominant human colonic microbiota ('Ruminococcus bicirculans') reveals two chromosomes and a selective capacity to utilize plant glucans.</title>
        <authorList>
            <consortium name="NISC Comparative Sequencing Program"/>
            <person name="Wegmann U."/>
            <person name="Louis P."/>
            <person name="Goesmann A."/>
            <person name="Henrissat B."/>
            <person name="Duncan S.H."/>
            <person name="Flint H.J."/>
        </authorList>
    </citation>
    <scope>NUCLEOTIDE SEQUENCE</scope>
    <source>
        <strain evidence="2">NBRC 107169</strain>
    </source>
</reference>
<dbReference type="Pfam" id="PF01323">
    <property type="entry name" value="DSBA"/>
    <property type="match status" value="1"/>
</dbReference>
<dbReference type="Proteomes" id="UP001161405">
    <property type="component" value="Unassembled WGS sequence"/>
</dbReference>